<dbReference type="EMBL" id="BLXT01003199">
    <property type="protein sequence ID" value="GFO01158.1"/>
    <property type="molecule type" value="Genomic_DNA"/>
</dbReference>
<feature type="domain" description="Sulfotransferase" evidence="3">
    <location>
        <begin position="50"/>
        <end position="208"/>
    </location>
</feature>
<gene>
    <name evidence="4" type="ORF">PoB_002766300</name>
</gene>
<evidence type="ECO:0000259" key="3">
    <source>
        <dbReference type="Pfam" id="PF00685"/>
    </source>
</evidence>
<dbReference type="Gene3D" id="3.40.50.300">
    <property type="entry name" value="P-loop containing nucleotide triphosphate hydrolases"/>
    <property type="match status" value="1"/>
</dbReference>
<dbReference type="Pfam" id="PF00685">
    <property type="entry name" value="Sulfotransfer_1"/>
    <property type="match status" value="1"/>
</dbReference>
<comment type="similarity">
    <text evidence="1">Belongs to the sulfotransferase 1 family.</text>
</comment>
<keyword evidence="2" id="KW-0808">Transferase</keyword>
<dbReference type="InterPro" id="IPR027417">
    <property type="entry name" value="P-loop_NTPase"/>
</dbReference>
<dbReference type="PANTHER" id="PTHR11783">
    <property type="entry name" value="SULFOTRANSFERASE SULT"/>
    <property type="match status" value="1"/>
</dbReference>
<dbReference type="GO" id="GO:0008146">
    <property type="term" value="F:sulfotransferase activity"/>
    <property type="evidence" value="ECO:0007669"/>
    <property type="project" value="InterPro"/>
</dbReference>
<evidence type="ECO:0000313" key="5">
    <source>
        <dbReference type="Proteomes" id="UP000735302"/>
    </source>
</evidence>
<sequence length="265" mass="30830">MEPSLQMNIVKFTDDQGETLKMQEDAGTFFTLNVEAQNLLSLDSFTARSDDILLVTYPKSGTHWLDAIVKMMVQHLDTLSTDRMHHLEYSPSAEIERAPSPRVLCTHLPFWRIPIDFLRKRVKIILCVRNPRDVAVSYFHFCSNMSVIGYDGNFDGFLSLFLKGYLPYNSWFHHVSSWLKAARSHTHNVHVLFYEDLQQTSFANMKKLLGDSYKHFSKNGHHVIYRKGRVGDWSNFFNPAQIVQFNTELEAWGLQEDKQFLFSVE</sequence>
<organism evidence="4 5">
    <name type="scientific">Plakobranchus ocellatus</name>
    <dbReference type="NCBI Taxonomy" id="259542"/>
    <lineage>
        <taxon>Eukaryota</taxon>
        <taxon>Metazoa</taxon>
        <taxon>Spiralia</taxon>
        <taxon>Lophotrochozoa</taxon>
        <taxon>Mollusca</taxon>
        <taxon>Gastropoda</taxon>
        <taxon>Heterobranchia</taxon>
        <taxon>Euthyneura</taxon>
        <taxon>Panpulmonata</taxon>
        <taxon>Sacoglossa</taxon>
        <taxon>Placobranchoidea</taxon>
        <taxon>Plakobranchidae</taxon>
        <taxon>Plakobranchus</taxon>
    </lineage>
</organism>
<evidence type="ECO:0000256" key="2">
    <source>
        <dbReference type="ARBA" id="ARBA00022679"/>
    </source>
</evidence>
<dbReference type="Proteomes" id="UP000735302">
    <property type="component" value="Unassembled WGS sequence"/>
</dbReference>
<keyword evidence="5" id="KW-1185">Reference proteome</keyword>
<reference evidence="4 5" key="1">
    <citation type="journal article" date="2021" name="Elife">
        <title>Chloroplast acquisition without the gene transfer in kleptoplastic sea slugs, Plakobranchus ocellatus.</title>
        <authorList>
            <person name="Maeda T."/>
            <person name="Takahashi S."/>
            <person name="Yoshida T."/>
            <person name="Shimamura S."/>
            <person name="Takaki Y."/>
            <person name="Nagai Y."/>
            <person name="Toyoda A."/>
            <person name="Suzuki Y."/>
            <person name="Arimoto A."/>
            <person name="Ishii H."/>
            <person name="Satoh N."/>
            <person name="Nishiyama T."/>
            <person name="Hasebe M."/>
            <person name="Maruyama T."/>
            <person name="Minagawa J."/>
            <person name="Obokata J."/>
            <person name="Shigenobu S."/>
        </authorList>
    </citation>
    <scope>NUCLEOTIDE SEQUENCE [LARGE SCALE GENOMIC DNA]</scope>
</reference>
<dbReference type="SUPFAM" id="SSF52540">
    <property type="entry name" value="P-loop containing nucleoside triphosphate hydrolases"/>
    <property type="match status" value="1"/>
</dbReference>
<protein>
    <submittedName>
        <fullName evidence="4">Sulfotransferase</fullName>
    </submittedName>
</protein>
<accession>A0AAV4A3B4</accession>
<dbReference type="InterPro" id="IPR000863">
    <property type="entry name" value="Sulfotransferase_dom"/>
</dbReference>
<dbReference type="AlphaFoldDB" id="A0AAV4A3B4"/>
<name>A0AAV4A3B4_9GAST</name>
<evidence type="ECO:0000256" key="1">
    <source>
        <dbReference type="ARBA" id="ARBA00005771"/>
    </source>
</evidence>
<proteinExistence type="inferred from homology"/>
<evidence type="ECO:0000313" key="4">
    <source>
        <dbReference type="EMBL" id="GFO01158.1"/>
    </source>
</evidence>
<comment type="caution">
    <text evidence="4">The sequence shown here is derived from an EMBL/GenBank/DDBJ whole genome shotgun (WGS) entry which is preliminary data.</text>
</comment>